<dbReference type="FunFam" id="2.10.25.10:FF:000009">
    <property type="entry name" value="Low-density lipoprotein receptor isoform 1"/>
    <property type="match status" value="3"/>
</dbReference>
<evidence type="ECO:0000256" key="8">
    <source>
        <dbReference type="ARBA" id="ARBA00022729"/>
    </source>
</evidence>
<keyword evidence="5 15" id="KW-0245">EGF-like domain</keyword>
<dbReference type="InterPro" id="IPR000152">
    <property type="entry name" value="EGF-type_Asp/Asn_hydroxyl_site"/>
</dbReference>
<dbReference type="InterPro" id="IPR000742">
    <property type="entry name" value="EGF"/>
</dbReference>
<dbReference type="GO" id="GO:0006897">
    <property type="term" value="P:endocytosis"/>
    <property type="evidence" value="ECO:0007669"/>
    <property type="project" value="UniProtKB-KW"/>
</dbReference>
<dbReference type="EMBL" id="JASAOG010000210">
    <property type="protein sequence ID" value="KAK0043852.1"/>
    <property type="molecule type" value="Genomic_DNA"/>
</dbReference>
<accession>A0AAD8AXY0</accession>
<keyword evidence="12 15" id="KW-1015">Disulfide bond</keyword>
<dbReference type="InterPro" id="IPR009030">
    <property type="entry name" value="Growth_fac_rcpt_cys_sf"/>
</dbReference>
<dbReference type="GO" id="GO:0016020">
    <property type="term" value="C:membrane"/>
    <property type="evidence" value="ECO:0007669"/>
    <property type="project" value="UniProtKB-SubCell"/>
</dbReference>
<dbReference type="InterPro" id="IPR001881">
    <property type="entry name" value="EGF-like_Ca-bd_dom"/>
</dbReference>
<evidence type="ECO:0000256" key="12">
    <source>
        <dbReference type="ARBA" id="ARBA00023157"/>
    </source>
</evidence>
<keyword evidence="14" id="KW-0325">Glycoprotein</keyword>
<feature type="domain" description="EGF-like" evidence="16">
    <location>
        <begin position="485"/>
        <end position="524"/>
    </location>
</feature>
<dbReference type="AlphaFoldDB" id="A0AAD8AXY0"/>
<dbReference type="SUPFAM" id="SSF57184">
    <property type="entry name" value="Growth factor receptor domain"/>
    <property type="match status" value="6"/>
</dbReference>
<reference evidence="17" key="2">
    <citation type="submission" date="2023-04" db="EMBL/GenBank/DDBJ databases">
        <authorList>
            <person name="Bu L."/>
            <person name="Lu L."/>
            <person name="Laidemitt M.R."/>
            <person name="Zhang S.M."/>
            <person name="Mutuku M."/>
            <person name="Mkoji G."/>
            <person name="Steinauer M."/>
            <person name="Loker E.S."/>
        </authorList>
    </citation>
    <scope>NUCLEOTIDE SEQUENCE</scope>
    <source>
        <strain evidence="17">KasaAsao</strain>
        <tissue evidence="17">Whole Snail</tissue>
    </source>
</reference>
<feature type="domain" description="EGF-like" evidence="16">
    <location>
        <begin position="111"/>
        <end position="146"/>
    </location>
</feature>
<comment type="caution">
    <text evidence="17">The sequence shown here is derived from an EMBL/GenBank/DDBJ whole genome shotgun (WGS) entry which is preliminary data.</text>
</comment>
<dbReference type="SMART" id="SM00179">
    <property type="entry name" value="EGF_CA"/>
    <property type="match status" value="15"/>
</dbReference>
<evidence type="ECO:0000256" key="14">
    <source>
        <dbReference type="ARBA" id="ARBA00023180"/>
    </source>
</evidence>
<dbReference type="SUPFAM" id="SSF57196">
    <property type="entry name" value="EGF/Laminin"/>
    <property type="match status" value="1"/>
</dbReference>
<comment type="subcellular location">
    <subcellularLocation>
        <location evidence="1">Membrane</location>
        <topology evidence="1">Single-pass type I membrane protein</topology>
    </subcellularLocation>
    <subcellularLocation>
        <location evidence="2">Secreted</location>
        <location evidence="2">Extracellular space</location>
        <location evidence="2">Extracellular matrix</location>
    </subcellularLocation>
</comment>
<dbReference type="PANTHER" id="PTHR24050">
    <property type="entry name" value="PA14 DOMAIN-CONTAINING PROTEIN"/>
    <property type="match status" value="1"/>
</dbReference>
<dbReference type="PROSITE" id="PS00010">
    <property type="entry name" value="ASX_HYDROXYL"/>
    <property type="match status" value="5"/>
</dbReference>
<keyword evidence="7" id="KW-0812">Transmembrane</keyword>
<dbReference type="InterPro" id="IPR026823">
    <property type="entry name" value="cEGF"/>
</dbReference>
<reference evidence="17" key="1">
    <citation type="journal article" date="2023" name="PLoS Negl. Trop. Dis.">
        <title>A genome sequence for Biomphalaria pfeifferi, the major vector snail for the human-infecting parasite Schistosoma mansoni.</title>
        <authorList>
            <person name="Bu L."/>
            <person name="Lu L."/>
            <person name="Laidemitt M.R."/>
            <person name="Zhang S.M."/>
            <person name="Mutuku M."/>
            <person name="Mkoji G."/>
            <person name="Steinauer M."/>
            <person name="Loker E.S."/>
        </authorList>
    </citation>
    <scope>NUCLEOTIDE SEQUENCE</scope>
    <source>
        <strain evidence="17">KasaAsao</strain>
    </source>
</reference>
<keyword evidence="10" id="KW-1133">Transmembrane helix</keyword>
<sequence length="1167" mass="125518">LRAVDSKGSYSPDLYIPLLVCPQCNSHGTCDTKIVRDEYENGKFKVLSCSCYPAYTGKDCETEVDGCAIQPCFKGQTCTDLTAVEQGNSTIGYKCGPCPTGFQALMGTCVDVDECLNSKTCDHSCVNTEGSFTCSCRNGFRLEATDKKTCKDINECEERSSNCQHKCTNTEGNYTCTCYTGYTLDPDGYRCSIDDSIKKNCYDCQQVCITGENVTCGCRLGYEPIPNSINDCQDIDECKYGNQPCSQQCNNLDGSYECSCYTGYKLALDKVSCTACETPYYGSNCASTCQCNGRGTCNAIRGCVCNENWSGENCEIDVDECLQPTACGEGLVCRNTVGAFKCVCPTGYKMNNTQCIDINECTDPTVNTTCDLNVQVCVNNIGSYSCDCKKGYARNNEGLCIDIDECSTGIDKCEQSCENKAGSFNCLCYQGYMLDDDRKSCIKVKDPCASTNATCSYGCRMNSNNEKECFCPRGYSLTGQDTCEDVNECLLNETNLCSNRNGCINTNGSFVCTCEVGFKLDNDNRSCVACNVGTWGQQCVNSCACRLGADHCDSKTGCVCKAGYTGSHCESDIDECKNRQLVCNSTENCLNMPGTAVCQCQDGYERINGTCKDVNECSSILTNNCSQLCRNTEGAYECSCYAGYSYDSKTFSCNDIDECKLSTSKCEQLCINTEGSYRCSCTSDLILLADGVSCRASLPCVNKTDCSNDCALINGTDTCLCPRGTRLATDGKTCQECESNYYGPSCSLICQCDAGVKCDNVNGSCFNPFVITTVVRTSTTDSSNASILTSDSASLTVDVSGKTTAAITSNTTVSTSVVTLPADKSTALPTTTVTSCISVTCDANKHEVCVDKASGYECVCQSGYMRANNDTDCTDVNECSSILTNNCSQLCRNTEGDYECSCYAGYSYDSKTFSCNDIDECKLSTSKCEQLCINTEGSYRCSCTSDLILLADGVSCRVKILSCAFIDSEAYYIITYYVASLPCVNKTDCSNDCALINGTDTCLCPRGTRLATDGKTCQECESNYYGPSCSLICQCDAGVKCDNVNGSCFNPFVSTTVVPTSTTDWSNASILTSDSASSTVDVSGKTTAAITSNTTVSTSVVTLPADKSTALPTTTVTSCISVTCDANKHEVCVDKASGYECVCQSGYMRANNDTDCTCTLLYYAIMD</sequence>
<keyword evidence="9" id="KW-0677">Repeat</keyword>
<dbReference type="PROSITE" id="PS01187">
    <property type="entry name" value="EGF_CA"/>
    <property type="match status" value="5"/>
</dbReference>
<feature type="domain" description="EGF-like" evidence="16">
    <location>
        <begin position="572"/>
        <end position="612"/>
    </location>
</feature>
<dbReference type="InterPro" id="IPR052235">
    <property type="entry name" value="Nephronectin_domain"/>
</dbReference>
<evidence type="ECO:0000256" key="2">
    <source>
        <dbReference type="ARBA" id="ARBA00004498"/>
    </source>
</evidence>
<comment type="caution">
    <text evidence="15">Lacks conserved residue(s) required for the propagation of feature annotation.</text>
</comment>
<keyword evidence="13" id="KW-0675">Receptor</keyword>
<comment type="similarity">
    <text evidence="3">Belongs to the fibulin family.</text>
</comment>
<dbReference type="PROSITE" id="PS50026">
    <property type="entry name" value="EGF_3"/>
    <property type="match status" value="5"/>
</dbReference>
<evidence type="ECO:0000256" key="4">
    <source>
        <dbReference type="ARBA" id="ARBA00022530"/>
    </source>
</evidence>
<keyword evidence="11" id="KW-0472">Membrane</keyword>
<evidence type="ECO:0000256" key="11">
    <source>
        <dbReference type="ARBA" id="ARBA00023136"/>
    </source>
</evidence>
<evidence type="ECO:0000256" key="15">
    <source>
        <dbReference type="PROSITE-ProRule" id="PRU00076"/>
    </source>
</evidence>
<evidence type="ECO:0000256" key="13">
    <source>
        <dbReference type="ARBA" id="ARBA00023170"/>
    </source>
</evidence>
<keyword evidence="4" id="KW-0964">Secreted</keyword>
<evidence type="ECO:0000256" key="5">
    <source>
        <dbReference type="ARBA" id="ARBA00022536"/>
    </source>
</evidence>
<evidence type="ECO:0000256" key="7">
    <source>
        <dbReference type="ARBA" id="ARBA00022692"/>
    </source>
</evidence>
<evidence type="ECO:0000313" key="18">
    <source>
        <dbReference type="Proteomes" id="UP001233172"/>
    </source>
</evidence>
<keyword evidence="4" id="KW-0272">Extracellular matrix</keyword>
<dbReference type="InterPro" id="IPR049883">
    <property type="entry name" value="NOTCH1_EGF-like"/>
</dbReference>
<feature type="disulfide bond" evidence="15">
    <location>
        <begin position="115"/>
        <end position="125"/>
    </location>
</feature>
<evidence type="ECO:0000256" key="9">
    <source>
        <dbReference type="ARBA" id="ARBA00022737"/>
    </source>
</evidence>
<evidence type="ECO:0000313" key="17">
    <source>
        <dbReference type="EMBL" id="KAK0043852.1"/>
    </source>
</evidence>
<proteinExistence type="inferred from homology"/>
<evidence type="ECO:0000256" key="1">
    <source>
        <dbReference type="ARBA" id="ARBA00004479"/>
    </source>
</evidence>
<keyword evidence="18" id="KW-1185">Reference proteome</keyword>
<organism evidence="17 18">
    <name type="scientific">Biomphalaria pfeifferi</name>
    <name type="common">Bloodfluke planorb</name>
    <name type="synonym">Freshwater snail</name>
    <dbReference type="NCBI Taxonomy" id="112525"/>
    <lineage>
        <taxon>Eukaryota</taxon>
        <taxon>Metazoa</taxon>
        <taxon>Spiralia</taxon>
        <taxon>Lophotrochozoa</taxon>
        <taxon>Mollusca</taxon>
        <taxon>Gastropoda</taxon>
        <taxon>Heterobranchia</taxon>
        <taxon>Euthyneura</taxon>
        <taxon>Panpulmonata</taxon>
        <taxon>Hygrophila</taxon>
        <taxon>Lymnaeoidea</taxon>
        <taxon>Planorbidae</taxon>
        <taxon>Biomphalaria</taxon>
    </lineage>
</organism>
<dbReference type="Proteomes" id="UP001233172">
    <property type="component" value="Unassembled WGS sequence"/>
</dbReference>
<dbReference type="InterPro" id="IPR018097">
    <property type="entry name" value="EGF_Ca-bd_CS"/>
</dbReference>
<feature type="non-terminal residue" evidence="17">
    <location>
        <position position="1"/>
    </location>
</feature>
<evidence type="ECO:0000256" key="10">
    <source>
        <dbReference type="ARBA" id="ARBA00022989"/>
    </source>
</evidence>
<dbReference type="FunFam" id="2.10.25.10:FF:000010">
    <property type="entry name" value="Pro-epidermal growth factor"/>
    <property type="match status" value="2"/>
</dbReference>
<dbReference type="PROSITE" id="PS00022">
    <property type="entry name" value="EGF_1"/>
    <property type="match status" value="2"/>
</dbReference>
<evidence type="ECO:0000256" key="3">
    <source>
        <dbReference type="ARBA" id="ARBA00006127"/>
    </source>
</evidence>
<feature type="domain" description="EGF-like" evidence="16">
    <location>
        <begin position="152"/>
        <end position="192"/>
    </location>
</feature>
<dbReference type="PANTHER" id="PTHR24050:SF27">
    <property type="entry name" value="FIBRILLIN-1"/>
    <property type="match status" value="1"/>
</dbReference>
<dbReference type="Pfam" id="PF07645">
    <property type="entry name" value="EGF_CA"/>
    <property type="match status" value="10"/>
</dbReference>
<dbReference type="SMART" id="SM00181">
    <property type="entry name" value="EGF"/>
    <property type="match status" value="21"/>
</dbReference>
<dbReference type="CDD" id="cd00054">
    <property type="entry name" value="EGF_CA"/>
    <property type="match status" value="1"/>
</dbReference>
<dbReference type="Gene3D" id="2.10.25.10">
    <property type="entry name" value="Laminin"/>
    <property type="match status" value="15"/>
</dbReference>
<gene>
    <name evidence="17" type="ORF">Bpfe_026734</name>
</gene>
<evidence type="ECO:0000259" key="16">
    <source>
        <dbReference type="PROSITE" id="PS50026"/>
    </source>
</evidence>
<keyword evidence="6" id="KW-0254">Endocytosis</keyword>
<protein>
    <submittedName>
        <fullName evidence="17">Fibrillin-1</fullName>
    </submittedName>
</protein>
<keyword evidence="8" id="KW-0732">Signal</keyword>
<name>A0AAD8AXY0_BIOPF</name>
<dbReference type="Pfam" id="PF12662">
    <property type="entry name" value="cEGF"/>
    <property type="match status" value="1"/>
</dbReference>
<dbReference type="PROSITE" id="PS01186">
    <property type="entry name" value="EGF_2"/>
    <property type="match status" value="6"/>
</dbReference>
<dbReference type="Gene3D" id="2.170.300.10">
    <property type="entry name" value="Tie2 ligand-binding domain superfamily"/>
    <property type="match status" value="1"/>
</dbReference>
<dbReference type="GO" id="GO:0005509">
    <property type="term" value="F:calcium ion binding"/>
    <property type="evidence" value="ECO:0007669"/>
    <property type="project" value="InterPro"/>
</dbReference>
<evidence type="ECO:0000256" key="6">
    <source>
        <dbReference type="ARBA" id="ARBA00022583"/>
    </source>
</evidence>
<feature type="domain" description="EGF-like" evidence="16">
    <location>
        <begin position="317"/>
        <end position="354"/>
    </location>
</feature>